<dbReference type="RefSeq" id="WP_128523014.1">
    <property type="nucleotide sequence ID" value="NZ_CP026118.1"/>
</dbReference>
<organism evidence="2 3">
    <name type="scientific">Halobacillus litoralis</name>
    <dbReference type="NCBI Taxonomy" id="45668"/>
    <lineage>
        <taxon>Bacteria</taxon>
        <taxon>Bacillati</taxon>
        <taxon>Bacillota</taxon>
        <taxon>Bacilli</taxon>
        <taxon>Bacillales</taxon>
        <taxon>Bacillaceae</taxon>
        <taxon>Halobacillus</taxon>
    </lineage>
</organism>
<dbReference type="KEGG" id="hli:HLI_03045"/>
<evidence type="ECO:0000313" key="2">
    <source>
        <dbReference type="EMBL" id="QAS51259.1"/>
    </source>
</evidence>
<evidence type="ECO:0000313" key="3">
    <source>
        <dbReference type="Proteomes" id="UP000287756"/>
    </source>
</evidence>
<feature type="transmembrane region" description="Helical" evidence="1">
    <location>
        <begin position="7"/>
        <end position="22"/>
    </location>
</feature>
<dbReference type="OrthoDB" id="2942989at2"/>
<gene>
    <name evidence="2" type="ORF">HLI_03045</name>
</gene>
<reference evidence="2 3" key="1">
    <citation type="submission" date="2018-01" db="EMBL/GenBank/DDBJ databases">
        <title>The whole genome sequencing and assembly of Halobacillus litoralis ERB031 strain.</title>
        <authorList>
            <person name="Lee S.-J."/>
            <person name="Park M.-K."/>
            <person name="Kim J.-Y."/>
            <person name="Lee Y.-J."/>
            <person name="Yi H."/>
            <person name="Bahn Y.-S."/>
            <person name="Kim J.F."/>
            <person name="Lee D.-W."/>
        </authorList>
    </citation>
    <scope>NUCLEOTIDE SEQUENCE [LARGE SCALE GENOMIC DNA]</scope>
    <source>
        <strain evidence="2 3">ERB 031</strain>
    </source>
</reference>
<accession>A0A410M969</accession>
<keyword evidence="1" id="KW-1133">Transmembrane helix</keyword>
<protein>
    <recommendedName>
        <fullName evidence="4">DUF3953 domain-containing protein</fullName>
    </recommendedName>
</protein>
<sequence length="65" mass="7319">MLAITRVVLAVICIGIFNYASITGNDNVLSYMLLFPGTLMLVTGAAELKVNRWRSFHLSLLHLYY</sequence>
<dbReference type="AlphaFoldDB" id="A0A410M969"/>
<name>A0A410M969_9BACI</name>
<proteinExistence type="predicted"/>
<evidence type="ECO:0008006" key="4">
    <source>
        <dbReference type="Google" id="ProtNLM"/>
    </source>
</evidence>
<keyword evidence="1" id="KW-0812">Transmembrane</keyword>
<feature type="transmembrane region" description="Helical" evidence="1">
    <location>
        <begin position="28"/>
        <end position="48"/>
    </location>
</feature>
<evidence type="ECO:0000256" key="1">
    <source>
        <dbReference type="SAM" id="Phobius"/>
    </source>
</evidence>
<dbReference type="Proteomes" id="UP000287756">
    <property type="component" value="Chromosome"/>
</dbReference>
<keyword evidence="1" id="KW-0472">Membrane</keyword>
<dbReference type="EMBL" id="CP026118">
    <property type="protein sequence ID" value="QAS51259.1"/>
    <property type="molecule type" value="Genomic_DNA"/>
</dbReference>